<dbReference type="Proteomes" id="UP001489897">
    <property type="component" value="Unassembled WGS sequence"/>
</dbReference>
<dbReference type="EMBL" id="JAYMRV010000019">
    <property type="protein sequence ID" value="MEM5426601.1"/>
    <property type="molecule type" value="Genomic_DNA"/>
</dbReference>
<keyword evidence="1" id="KW-0436">Ligase</keyword>
<keyword evidence="2 4" id="KW-0547">Nucleotide-binding</keyword>
<evidence type="ECO:0000259" key="5">
    <source>
        <dbReference type="PROSITE" id="PS50975"/>
    </source>
</evidence>
<evidence type="ECO:0000313" key="7">
    <source>
        <dbReference type="Proteomes" id="UP001489897"/>
    </source>
</evidence>
<keyword evidence="7" id="KW-1185">Reference proteome</keyword>
<dbReference type="RefSeq" id="WP_342950206.1">
    <property type="nucleotide sequence ID" value="NZ_JAYMRV010000019.1"/>
</dbReference>
<evidence type="ECO:0000313" key="6">
    <source>
        <dbReference type="EMBL" id="MEM5426601.1"/>
    </source>
</evidence>
<evidence type="ECO:0000256" key="2">
    <source>
        <dbReference type="ARBA" id="ARBA00022741"/>
    </source>
</evidence>
<dbReference type="PANTHER" id="PTHR43585">
    <property type="entry name" value="FUMIPYRROLE BIOSYNTHESIS PROTEIN C"/>
    <property type="match status" value="1"/>
</dbReference>
<proteinExistence type="predicted"/>
<evidence type="ECO:0000256" key="4">
    <source>
        <dbReference type="PROSITE-ProRule" id="PRU00409"/>
    </source>
</evidence>
<name>A0ABU9S2P5_9BURK</name>
<dbReference type="SUPFAM" id="SSF56059">
    <property type="entry name" value="Glutathione synthetase ATP-binding domain-like"/>
    <property type="match status" value="1"/>
</dbReference>
<evidence type="ECO:0000256" key="3">
    <source>
        <dbReference type="ARBA" id="ARBA00022840"/>
    </source>
</evidence>
<keyword evidence="3 4" id="KW-0067">ATP-binding</keyword>
<dbReference type="InterPro" id="IPR052032">
    <property type="entry name" value="ATP-dep_AA_Ligase"/>
</dbReference>
<accession>A0ABU9S2P5</accession>
<sequence length="377" mass="39706">MTAIIVIEPRSSGTALVASAVRLGVATHVFSAKSDEPPLSRELQAAAVSYTMVDTASPNAVAAAACAIGVDAIVPGCEYATGVAAESAALLGLPHLQPEAAALTRDNYRSRMYLAAAGLAVPEFALIAHRRDVITAALHVGFPAVLKPVRGGMHVRYVNSLSQLQLAVECAMHHGVVDIGHKAGNVLLLEQYLKGPEYCIEGYVSSQHGPRVVAVAENLLGAEQNFAKLGHFVEASLSADQGAALVNYVEHTAAQIGLTLGVFHAKVRITRDGPVLIKIAACLGGDRTYRLIELSRSISLPEIAIRSHLGDPDPAPDVDARPALCVSGVRFFAPVGDAAAVERVRAIPVFQEVVVHSQSAAQSRDERPCRPCVVHRA</sequence>
<dbReference type="InterPro" id="IPR011761">
    <property type="entry name" value="ATP-grasp"/>
</dbReference>
<dbReference type="Pfam" id="PF13535">
    <property type="entry name" value="ATP-grasp_4"/>
    <property type="match status" value="1"/>
</dbReference>
<feature type="domain" description="ATP-grasp" evidence="5">
    <location>
        <begin position="111"/>
        <end position="309"/>
    </location>
</feature>
<dbReference type="PANTHER" id="PTHR43585:SF2">
    <property type="entry name" value="ATP-GRASP ENZYME FSQD"/>
    <property type="match status" value="1"/>
</dbReference>
<comment type="caution">
    <text evidence="6">The sequence shown here is derived from an EMBL/GenBank/DDBJ whole genome shotgun (WGS) entry which is preliminary data.</text>
</comment>
<gene>
    <name evidence="6" type="ORF">VSR73_37225</name>
</gene>
<evidence type="ECO:0000256" key="1">
    <source>
        <dbReference type="ARBA" id="ARBA00022598"/>
    </source>
</evidence>
<protein>
    <submittedName>
        <fullName evidence="6">ATP-grasp domain-containing protein</fullName>
    </submittedName>
</protein>
<dbReference type="PROSITE" id="PS50975">
    <property type="entry name" value="ATP_GRASP"/>
    <property type="match status" value="1"/>
</dbReference>
<dbReference type="Gene3D" id="3.30.470.20">
    <property type="entry name" value="ATP-grasp fold, B domain"/>
    <property type="match status" value="1"/>
</dbReference>
<organism evidence="6 7">
    <name type="scientific">Paraburkholderia ferrariae</name>
    <dbReference type="NCBI Taxonomy" id="386056"/>
    <lineage>
        <taxon>Bacteria</taxon>
        <taxon>Pseudomonadati</taxon>
        <taxon>Pseudomonadota</taxon>
        <taxon>Betaproteobacteria</taxon>
        <taxon>Burkholderiales</taxon>
        <taxon>Burkholderiaceae</taxon>
        <taxon>Paraburkholderia</taxon>
    </lineage>
</organism>
<reference evidence="6 7" key="1">
    <citation type="submission" date="2024-01" db="EMBL/GenBank/DDBJ databases">
        <title>The diversity of rhizobia nodulating Mimosa spp. in eleven states of Brazil covering several biomes is determined by host plant, location, and edaphic factors.</title>
        <authorList>
            <person name="Rouws L."/>
            <person name="Barauna A."/>
            <person name="Beukes C."/>
            <person name="De Faria S.M."/>
            <person name="Gross E."/>
            <person name="Dos Reis Junior F.B."/>
            <person name="Simon M."/>
            <person name="Maluk M."/>
            <person name="Odee D.W."/>
            <person name="Kenicer G."/>
            <person name="Young J.P.W."/>
            <person name="Reis V.M."/>
            <person name="Zilli J."/>
            <person name="James E.K."/>
        </authorList>
    </citation>
    <scope>NUCLEOTIDE SEQUENCE [LARGE SCALE GENOMIC DNA]</scope>
    <source>
        <strain evidence="6 7">JPY167</strain>
    </source>
</reference>